<dbReference type="EMBL" id="CAEZXL010000027">
    <property type="protein sequence ID" value="CAB4681130.1"/>
    <property type="molecule type" value="Genomic_DNA"/>
</dbReference>
<accession>A0A6J6N3D3</accession>
<dbReference type="Pfam" id="PF02601">
    <property type="entry name" value="Exonuc_VII_L"/>
    <property type="match status" value="1"/>
</dbReference>
<name>A0A6J6N3D3_9ZZZZ</name>
<sequence>MDSKLERQATDLTNKRSLLRSLSPQSTLDRGYAVVRDESGQVITDPAKVKTGQALKLRVAKGDLEATAN</sequence>
<organism evidence="2">
    <name type="scientific">freshwater metagenome</name>
    <dbReference type="NCBI Taxonomy" id="449393"/>
    <lineage>
        <taxon>unclassified sequences</taxon>
        <taxon>metagenomes</taxon>
        <taxon>ecological metagenomes</taxon>
    </lineage>
</organism>
<dbReference type="PANTHER" id="PTHR30008:SF0">
    <property type="entry name" value="EXODEOXYRIBONUCLEASE 7 LARGE SUBUNIT"/>
    <property type="match status" value="1"/>
</dbReference>
<protein>
    <submittedName>
        <fullName evidence="2">Unannotated protein</fullName>
    </submittedName>
</protein>
<proteinExistence type="predicted"/>
<reference evidence="2" key="1">
    <citation type="submission" date="2020-05" db="EMBL/GenBank/DDBJ databases">
        <authorList>
            <person name="Chiriac C."/>
            <person name="Salcher M."/>
            <person name="Ghai R."/>
            <person name="Kavagutti S V."/>
        </authorList>
    </citation>
    <scope>NUCLEOTIDE SEQUENCE</scope>
</reference>
<gene>
    <name evidence="2" type="ORF">UFOPK2373_00260</name>
</gene>
<dbReference type="InterPro" id="IPR020579">
    <property type="entry name" value="Exonuc_VII_lsu_C"/>
</dbReference>
<dbReference type="GO" id="GO:0008855">
    <property type="term" value="F:exodeoxyribonuclease VII activity"/>
    <property type="evidence" value="ECO:0007669"/>
    <property type="project" value="InterPro"/>
</dbReference>
<dbReference type="InterPro" id="IPR003753">
    <property type="entry name" value="Exonuc_VII_L"/>
</dbReference>
<dbReference type="PANTHER" id="PTHR30008">
    <property type="entry name" value="EXODEOXYRIBONUCLEASE 7 LARGE SUBUNIT"/>
    <property type="match status" value="1"/>
</dbReference>
<dbReference type="AlphaFoldDB" id="A0A6J6N3D3"/>
<dbReference type="GO" id="GO:0006308">
    <property type="term" value="P:DNA catabolic process"/>
    <property type="evidence" value="ECO:0007669"/>
    <property type="project" value="InterPro"/>
</dbReference>
<evidence type="ECO:0000259" key="1">
    <source>
        <dbReference type="Pfam" id="PF02601"/>
    </source>
</evidence>
<dbReference type="GO" id="GO:0009318">
    <property type="term" value="C:exodeoxyribonuclease VII complex"/>
    <property type="evidence" value="ECO:0007669"/>
    <property type="project" value="InterPro"/>
</dbReference>
<evidence type="ECO:0000313" key="2">
    <source>
        <dbReference type="EMBL" id="CAB4681130.1"/>
    </source>
</evidence>
<feature type="domain" description="Exonuclease VII large subunit C-terminal" evidence="1">
    <location>
        <begin position="1"/>
        <end position="66"/>
    </location>
</feature>